<feature type="transmembrane region" description="Helical" evidence="1">
    <location>
        <begin position="284"/>
        <end position="304"/>
    </location>
</feature>
<protein>
    <submittedName>
        <fullName evidence="2">Putative membrane protein SpoIIM required for sporulation</fullName>
    </submittedName>
</protein>
<dbReference type="PANTHER" id="PTHR35337:SF1">
    <property type="entry name" value="SLR1478 PROTEIN"/>
    <property type="match status" value="1"/>
</dbReference>
<dbReference type="RefSeq" id="WP_179428310.1">
    <property type="nucleotide sequence ID" value="NZ_JACBZP010000001.1"/>
</dbReference>
<evidence type="ECO:0000313" key="2">
    <source>
        <dbReference type="EMBL" id="NYI67953.1"/>
    </source>
</evidence>
<gene>
    <name evidence="2" type="ORF">BJY26_002259</name>
</gene>
<feature type="transmembrane region" description="Helical" evidence="1">
    <location>
        <begin position="103"/>
        <end position="121"/>
    </location>
</feature>
<name>A0A7Z0IHS9_9MICO</name>
<dbReference type="InterPro" id="IPR002798">
    <property type="entry name" value="SpoIIM-like"/>
</dbReference>
<organism evidence="2 3">
    <name type="scientific">Spelaeicoccus albus</name>
    <dbReference type="NCBI Taxonomy" id="1280376"/>
    <lineage>
        <taxon>Bacteria</taxon>
        <taxon>Bacillati</taxon>
        <taxon>Actinomycetota</taxon>
        <taxon>Actinomycetes</taxon>
        <taxon>Micrococcales</taxon>
        <taxon>Brevibacteriaceae</taxon>
        <taxon>Spelaeicoccus</taxon>
    </lineage>
</organism>
<dbReference type="AlphaFoldDB" id="A0A7Z0IHS9"/>
<dbReference type="Pfam" id="PF01944">
    <property type="entry name" value="SpoIIM"/>
    <property type="match status" value="1"/>
</dbReference>
<dbReference type="EMBL" id="JACBZP010000001">
    <property type="protein sequence ID" value="NYI67953.1"/>
    <property type="molecule type" value="Genomic_DNA"/>
</dbReference>
<keyword evidence="1" id="KW-0472">Membrane</keyword>
<dbReference type="PANTHER" id="PTHR35337">
    <property type="entry name" value="SLR1478 PROTEIN"/>
    <property type="match status" value="1"/>
</dbReference>
<feature type="transmembrane region" description="Helical" evidence="1">
    <location>
        <begin position="217"/>
        <end position="235"/>
    </location>
</feature>
<keyword evidence="1" id="KW-1133">Transmembrane helix</keyword>
<feature type="transmembrane region" description="Helical" evidence="1">
    <location>
        <begin position="256"/>
        <end position="278"/>
    </location>
</feature>
<keyword evidence="3" id="KW-1185">Reference proteome</keyword>
<dbReference type="Proteomes" id="UP000539111">
    <property type="component" value="Unassembled WGS sequence"/>
</dbReference>
<accession>A0A7Z0IHS9</accession>
<evidence type="ECO:0000313" key="3">
    <source>
        <dbReference type="Proteomes" id="UP000539111"/>
    </source>
</evidence>
<sequence>MDLDAYVIAKNGSWRRLEELAGRRKLSGREADEMMGLYEAASTDLSIIRSIAPNSPQSARLSGIIGRARTRFTGVQGGAFAGIGRFFVSSFPVTVYRLRWTTLWIAVAFVALVWAVGAWVASDPSVQNALGSPDTLRALARHDFVDYYSNNPAGAFALGVWSNNAWLAAQVIALGITGFFVPYSLLQNAVNVGINAGVLFSYGYGGTFFAYILPHGIPEMTCVFIASAAGLKIFWAWVAPGPRSRAAALAQEGRSLITAALGLALVLALSGLVEAFVTPSGLPAVVKIGIGVVFFCALWTYVLVLGRRAAAAGETGDLSPSEAGEQEIAAG</sequence>
<comment type="caution">
    <text evidence="2">The sequence shown here is derived from an EMBL/GenBank/DDBJ whole genome shotgun (WGS) entry which is preliminary data.</text>
</comment>
<evidence type="ECO:0000256" key="1">
    <source>
        <dbReference type="SAM" id="Phobius"/>
    </source>
</evidence>
<keyword evidence="1" id="KW-0812">Transmembrane</keyword>
<feature type="transmembrane region" description="Helical" evidence="1">
    <location>
        <begin position="165"/>
        <end position="185"/>
    </location>
</feature>
<feature type="transmembrane region" description="Helical" evidence="1">
    <location>
        <begin position="192"/>
        <end position="211"/>
    </location>
</feature>
<proteinExistence type="predicted"/>
<reference evidence="2 3" key="1">
    <citation type="submission" date="2020-07" db="EMBL/GenBank/DDBJ databases">
        <title>Sequencing the genomes of 1000 actinobacteria strains.</title>
        <authorList>
            <person name="Klenk H.-P."/>
        </authorList>
    </citation>
    <scope>NUCLEOTIDE SEQUENCE [LARGE SCALE GENOMIC DNA]</scope>
    <source>
        <strain evidence="2 3">DSM 26341</strain>
    </source>
</reference>